<dbReference type="PANTHER" id="PTHR12778:SF10">
    <property type="entry name" value="MAJOR FACILITATOR SUPERFAMILY DOMAIN-CONTAINING PROTEIN 3"/>
    <property type="match status" value="1"/>
</dbReference>
<evidence type="ECO:0000256" key="3">
    <source>
        <dbReference type="ARBA" id="ARBA00022692"/>
    </source>
</evidence>
<feature type="transmembrane region" description="Helical" evidence="6">
    <location>
        <begin position="342"/>
        <end position="359"/>
    </location>
</feature>
<feature type="transmembrane region" description="Helical" evidence="6">
    <location>
        <begin position="243"/>
        <end position="266"/>
    </location>
</feature>
<dbReference type="STRING" id="623281.SAMN05421747_112131"/>
<dbReference type="EMBL" id="FOLL01000012">
    <property type="protein sequence ID" value="SFC49797.1"/>
    <property type="molecule type" value="Genomic_DNA"/>
</dbReference>
<protein>
    <submittedName>
        <fullName evidence="7">Major Facilitator Superfamily protein</fullName>
    </submittedName>
</protein>
<dbReference type="InterPro" id="IPR004752">
    <property type="entry name" value="AmpG_permease/AT-1"/>
</dbReference>
<dbReference type="AlphaFoldDB" id="A0A1I1JMI5"/>
<accession>A0A1I1JMI5</accession>
<dbReference type="Gene3D" id="1.20.1250.20">
    <property type="entry name" value="MFS general substrate transporter like domains"/>
    <property type="match status" value="1"/>
</dbReference>
<evidence type="ECO:0000313" key="7">
    <source>
        <dbReference type="EMBL" id="SFC49797.1"/>
    </source>
</evidence>
<evidence type="ECO:0000256" key="4">
    <source>
        <dbReference type="ARBA" id="ARBA00022989"/>
    </source>
</evidence>
<keyword evidence="8" id="KW-1185">Reference proteome</keyword>
<dbReference type="GO" id="GO:0022857">
    <property type="term" value="F:transmembrane transporter activity"/>
    <property type="evidence" value="ECO:0007669"/>
    <property type="project" value="InterPro"/>
</dbReference>
<dbReference type="RefSeq" id="WP_090974088.1">
    <property type="nucleotide sequence ID" value="NZ_FOLL01000012.1"/>
</dbReference>
<evidence type="ECO:0000256" key="6">
    <source>
        <dbReference type="SAM" id="Phobius"/>
    </source>
</evidence>
<evidence type="ECO:0000313" key="8">
    <source>
        <dbReference type="Proteomes" id="UP000199577"/>
    </source>
</evidence>
<feature type="transmembrane region" description="Helical" evidence="6">
    <location>
        <begin position="42"/>
        <end position="62"/>
    </location>
</feature>
<name>A0A1I1JMI5_9SPHI</name>
<dbReference type="SUPFAM" id="SSF103473">
    <property type="entry name" value="MFS general substrate transporter"/>
    <property type="match status" value="1"/>
</dbReference>
<dbReference type="Proteomes" id="UP000199577">
    <property type="component" value="Unassembled WGS sequence"/>
</dbReference>
<evidence type="ECO:0000256" key="1">
    <source>
        <dbReference type="ARBA" id="ARBA00004141"/>
    </source>
</evidence>
<proteinExistence type="predicted"/>
<organism evidence="7 8">
    <name type="scientific">Parapedobacter composti</name>
    <dbReference type="NCBI Taxonomy" id="623281"/>
    <lineage>
        <taxon>Bacteria</taxon>
        <taxon>Pseudomonadati</taxon>
        <taxon>Bacteroidota</taxon>
        <taxon>Sphingobacteriia</taxon>
        <taxon>Sphingobacteriales</taxon>
        <taxon>Sphingobacteriaceae</taxon>
        <taxon>Parapedobacter</taxon>
    </lineage>
</organism>
<dbReference type="GO" id="GO:0016020">
    <property type="term" value="C:membrane"/>
    <property type="evidence" value="ECO:0007669"/>
    <property type="project" value="UniProtKB-SubCell"/>
</dbReference>
<feature type="transmembrane region" description="Helical" evidence="6">
    <location>
        <begin position="7"/>
        <end position="30"/>
    </location>
</feature>
<keyword evidence="2" id="KW-0813">Transport</keyword>
<dbReference type="Pfam" id="PF07690">
    <property type="entry name" value="MFS_1"/>
    <property type="match status" value="1"/>
</dbReference>
<keyword evidence="5 6" id="KW-0472">Membrane</keyword>
<feature type="transmembrane region" description="Helical" evidence="6">
    <location>
        <begin position="69"/>
        <end position="92"/>
    </location>
</feature>
<evidence type="ECO:0000256" key="5">
    <source>
        <dbReference type="ARBA" id="ARBA00023136"/>
    </source>
</evidence>
<evidence type="ECO:0000256" key="2">
    <source>
        <dbReference type="ARBA" id="ARBA00022448"/>
    </source>
</evidence>
<feature type="transmembrane region" description="Helical" evidence="6">
    <location>
        <begin position="160"/>
        <end position="181"/>
    </location>
</feature>
<feature type="transmembrane region" description="Helical" evidence="6">
    <location>
        <begin position="301"/>
        <end position="321"/>
    </location>
</feature>
<dbReference type="InterPro" id="IPR036259">
    <property type="entry name" value="MFS_trans_sf"/>
</dbReference>
<comment type="subcellular location">
    <subcellularLocation>
        <location evidence="1">Membrane</location>
        <topology evidence="1">Multi-pass membrane protein</topology>
    </subcellularLocation>
</comment>
<dbReference type="OrthoDB" id="924673at2"/>
<keyword evidence="4 6" id="KW-1133">Transmembrane helix</keyword>
<gene>
    <name evidence="7" type="ORF">SAMN05421747_112131</name>
</gene>
<dbReference type="InterPro" id="IPR011701">
    <property type="entry name" value="MFS"/>
</dbReference>
<feature type="transmembrane region" description="Helical" evidence="6">
    <location>
        <begin position="98"/>
        <end position="122"/>
    </location>
</feature>
<reference evidence="7 8" key="1">
    <citation type="submission" date="2016-10" db="EMBL/GenBank/DDBJ databases">
        <authorList>
            <person name="de Groot N.N."/>
        </authorList>
    </citation>
    <scope>NUCLEOTIDE SEQUENCE [LARGE SCALE GENOMIC DNA]</scope>
    <source>
        <strain evidence="7 8">DSM 22900</strain>
    </source>
</reference>
<sequence length="398" mass="43742">MKTNAKYAIIGLLYFTQSIPIAFMGTALLTIMRSEGIGLDKIGYLSLVMIPYALSFLWAPLVDRFGSSYFKWVSTASILYALFLFPASFLYVDNLYGLLILFTLAIFCMSVQDIAMDAFAITSLTDKEKSIGNGLQAGGGYFGLLIGGGGVLLVYDRLGWDATITLLTVVTLIPVIATIRYNKYSKKPDTRSDVSIRQMLEYFKDAKFKKWIPLLLLLKIPANVAFYFSNPQLIDKGLGLAEVGYIFGIWGMGAAVASGLVAGLVFKRAEIRTKLIIAIVANIIAIASAFLLSYVSSSQTTIIIFLCLAMGSMLGLTGMILNDVAMRHVRSGVEATDYSLQNFLSSLFYNPIIFVSGYIAQNFGYPVLFVCIAGIILVQLVFMSTYKSIKPNEWEDVV</sequence>
<feature type="transmembrane region" description="Helical" evidence="6">
    <location>
        <begin position="365"/>
        <end position="383"/>
    </location>
</feature>
<dbReference type="PANTHER" id="PTHR12778">
    <property type="entry name" value="SOLUTE CARRIER FAMILY 33 ACETYL-COA TRANSPORTER -RELATED"/>
    <property type="match status" value="1"/>
</dbReference>
<feature type="transmembrane region" description="Helical" evidence="6">
    <location>
        <begin position="275"/>
        <end position="295"/>
    </location>
</feature>
<feature type="transmembrane region" description="Helical" evidence="6">
    <location>
        <begin position="134"/>
        <end position="154"/>
    </location>
</feature>
<keyword evidence="3 6" id="KW-0812">Transmembrane</keyword>
<feature type="transmembrane region" description="Helical" evidence="6">
    <location>
        <begin position="211"/>
        <end position="228"/>
    </location>
</feature>